<evidence type="ECO:0000313" key="3">
    <source>
        <dbReference type="Proteomes" id="UP000800096"/>
    </source>
</evidence>
<gene>
    <name evidence="2" type="ORF">BDU57DRAFT_593887</name>
</gene>
<feature type="region of interest" description="Disordered" evidence="1">
    <location>
        <begin position="1"/>
        <end position="27"/>
    </location>
</feature>
<dbReference type="Proteomes" id="UP000800096">
    <property type="component" value="Unassembled WGS sequence"/>
</dbReference>
<protein>
    <submittedName>
        <fullName evidence="2">Uncharacterized protein</fullName>
    </submittedName>
</protein>
<sequence>MDSSTPSILTLPRELRDPHARTTSQNPDWQNQLNLLCDVTNKAPNLATLRVAVGRQYYLNSSTFDDRNVPSILIPGAKRLENANSTPFLPDVPNSLHGMSLIQRGESYHIGYALTCKHIQGIQPLIPTYTIAGCAYSISRGIRKIGVYTFAREGEHHSKRLWTKEEVIARWPMRKYPRQAIQHGSDERAALLARLPLELTEWVERRGEVEVKRWA</sequence>
<organism evidence="2 3">
    <name type="scientific">Ampelomyces quisqualis</name>
    <name type="common">Powdery mildew agent</name>
    <dbReference type="NCBI Taxonomy" id="50730"/>
    <lineage>
        <taxon>Eukaryota</taxon>
        <taxon>Fungi</taxon>
        <taxon>Dikarya</taxon>
        <taxon>Ascomycota</taxon>
        <taxon>Pezizomycotina</taxon>
        <taxon>Dothideomycetes</taxon>
        <taxon>Pleosporomycetidae</taxon>
        <taxon>Pleosporales</taxon>
        <taxon>Pleosporineae</taxon>
        <taxon>Phaeosphaeriaceae</taxon>
        <taxon>Ampelomyces</taxon>
    </lineage>
</organism>
<evidence type="ECO:0000313" key="2">
    <source>
        <dbReference type="EMBL" id="KAF1917511.1"/>
    </source>
</evidence>
<reference evidence="2" key="1">
    <citation type="journal article" date="2020" name="Stud. Mycol.">
        <title>101 Dothideomycetes genomes: a test case for predicting lifestyles and emergence of pathogens.</title>
        <authorList>
            <person name="Haridas S."/>
            <person name="Albert R."/>
            <person name="Binder M."/>
            <person name="Bloem J."/>
            <person name="Labutti K."/>
            <person name="Salamov A."/>
            <person name="Andreopoulos B."/>
            <person name="Baker S."/>
            <person name="Barry K."/>
            <person name="Bills G."/>
            <person name="Bluhm B."/>
            <person name="Cannon C."/>
            <person name="Castanera R."/>
            <person name="Culley D."/>
            <person name="Daum C."/>
            <person name="Ezra D."/>
            <person name="Gonzalez J."/>
            <person name="Henrissat B."/>
            <person name="Kuo A."/>
            <person name="Liang C."/>
            <person name="Lipzen A."/>
            <person name="Lutzoni F."/>
            <person name="Magnuson J."/>
            <person name="Mondo S."/>
            <person name="Nolan M."/>
            <person name="Ohm R."/>
            <person name="Pangilinan J."/>
            <person name="Park H.-J."/>
            <person name="Ramirez L."/>
            <person name="Alfaro M."/>
            <person name="Sun H."/>
            <person name="Tritt A."/>
            <person name="Yoshinaga Y."/>
            <person name="Zwiers L.-H."/>
            <person name="Turgeon B."/>
            <person name="Goodwin S."/>
            <person name="Spatafora J."/>
            <person name="Crous P."/>
            <person name="Grigoriev I."/>
        </authorList>
    </citation>
    <scope>NUCLEOTIDE SEQUENCE</scope>
    <source>
        <strain evidence="2">HMLAC05119</strain>
    </source>
</reference>
<dbReference type="OrthoDB" id="3801489at2759"/>
<accession>A0A6A5QP62</accession>
<name>A0A6A5QP62_AMPQU</name>
<dbReference type="AlphaFoldDB" id="A0A6A5QP62"/>
<keyword evidence="3" id="KW-1185">Reference proteome</keyword>
<dbReference type="EMBL" id="ML979134">
    <property type="protein sequence ID" value="KAF1917511.1"/>
    <property type="molecule type" value="Genomic_DNA"/>
</dbReference>
<proteinExistence type="predicted"/>
<evidence type="ECO:0000256" key="1">
    <source>
        <dbReference type="SAM" id="MobiDB-lite"/>
    </source>
</evidence>